<dbReference type="GO" id="GO:0032993">
    <property type="term" value="C:protein-DNA complex"/>
    <property type="evidence" value="ECO:0007669"/>
    <property type="project" value="TreeGrafter"/>
</dbReference>
<dbReference type="PANTHER" id="PTHR30346">
    <property type="entry name" value="TRANSCRIPTIONAL DUAL REGULATOR HCAR-RELATED"/>
    <property type="match status" value="1"/>
</dbReference>
<evidence type="ECO:0000259" key="5">
    <source>
        <dbReference type="PROSITE" id="PS50931"/>
    </source>
</evidence>
<reference evidence="6 7" key="1">
    <citation type="journal article" date="2015" name="Genome Announc.">
        <title>Complete Genome Sequence of Cupriavidus basilensis 4G11, Isolated from the Oak Ridge Field Research Center Site.</title>
        <authorList>
            <person name="Ray J."/>
            <person name="Waters R.J."/>
            <person name="Skerker J.M."/>
            <person name="Kuehl J.V."/>
            <person name="Price M.N."/>
            <person name="Huang J."/>
            <person name="Chakraborty R."/>
            <person name="Arkin A.P."/>
            <person name="Deutschbauer A."/>
        </authorList>
    </citation>
    <scope>NUCLEOTIDE SEQUENCE [LARGE SCALE GENOMIC DNA]</scope>
    <source>
        <strain evidence="6">4G11</strain>
    </source>
</reference>
<dbReference type="InterPro" id="IPR036390">
    <property type="entry name" value="WH_DNA-bd_sf"/>
</dbReference>
<organism evidence="6 7">
    <name type="scientific">Cupriavidus basilensis</name>
    <dbReference type="NCBI Taxonomy" id="68895"/>
    <lineage>
        <taxon>Bacteria</taxon>
        <taxon>Pseudomonadati</taxon>
        <taxon>Pseudomonadota</taxon>
        <taxon>Betaproteobacteria</taxon>
        <taxon>Burkholderiales</taxon>
        <taxon>Burkholderiaceae</taxon>
        <taxon>Cupriavidus</taxon>
    </lineage>
</organism>
<dbReference type="PANTHER" id="PTHR30346:SF17">
    <property type="entry name" value="LYSR FAMILY TRANSCRIPTIONAL REGULATOR"/>
    <property type="match status" value="1"/>
</dbReference>
<dbReference type="Proteomes" id="UP000031843">
    <property type="component" value="Chromosome secondary"/>
</dbReference>
<sequence length="308" mass="33520">MRNIETRHLRYFIAVAEEGSIIAASRALNITQPALSRQVQDLERAIGAPLFERHAKGVQLTDAGASLLHDAKQSLLQLEQARDRAYRIAQGQTGSFSLGIMPSYLASPVTLAILAHFREHNPEILLCIEPLLSLQQAQAIRSEELDGGIMAWRTPDDASLSGIALYRERFVLAVPAQHVAPAKRPRRLADIAGERFVWFNREKSSAQHSLLIAACAKAGFTPHIVQIGTDTPTILGLVAAGMGCALVPASSQLHAPPTIAFIALADLTDEVDIELVYSAARRSPRVQRFIESVRHVTGTKAKHARGKA</sequence>
<evidence type="ECO:0000256" key="3">
    <source>
        <dbReference type="ARBA" id="ARBA00023125"/>
    </source>
</evidence>
<name>A0A0C4YMQ8_9BURK</name>
<evidence type="ECO:0000256" key="1">
    <source>
        <dbReference type="ARBA" id="ARBA00009437"/>
    </source>
</evidence>
<keyword evidence="4" id="KW-0804">Transcription</keyword>
<dbReference type="SUPFAM" id="SSF46785">
    <property type="entry name" value="Winged helix' DNA-binding domain"/>
    <property type="match status" value="1"/>
</dbReference>
<dbReference type="AlphaFoldDB" id="A0A0C4YMQ8"/>
<comment type="similarity">
    <text evidence="1">Belongs to the LysR transcriptional regulatory family.</text>
</comment>
<feature type="domain" description="HTH lysR-type" evidence="5">
    <location>
        <begin position="4"/>
        <end position="61"/>
    </location>
</feature>
<proteinExistence type="inferred from homology"/>
<dbReference type="STRING" id="68895.RR42_s2742"/>
<evidence type="ECO:0000256" key="4">
    <source>
        <dbReference type="ARBA" id="ARBA00023163"/>
    </source>
</evidence>
<dbReference type="SUPFAM" id="SSF53850">
    <property type="entry name" value="Periplasmic binding protein-like II"/>
    <property type="match status" value="1"/>
</dbReference>
<dbReference type="Gene3D" id="3.40.190.10">
    <property type="entry name" value="Periplasmic binding protein-like II"/>
    <property type="match status" value="2"/>
</dbReference>
<dbReference type="KEGG" id="cbw:RR42_s2742"/>
<dbReference type="CDD" id="cd08414">
    <property type="entry name" value="PBP2_LTTR_aromatics_like"/>
    <property type="match status" value="1"/>
</dbReference>
<dbReference type="OrthoDB" id="5292387at2"/>
<keyword evidence="7" id="KW-1185">Reference proteome</keyword>
<accession>A0A0C4YMQ8</accession>
<dbReference type="FunFam" id="1.10.10.10:FF:000001">
    <property type="entry name" value="LysR family transcriptional regulator"/>
    <property type="match status" value="1"/>
</dbReference>
<dbReference type="Pfam" id="PF00126">
    <property type="entry name" value="HTH_1"/>
    <property type="match status" value="1"/>
</dbReference>
<dbReference type="GO" id="GO:0003677">
    <property type="term" value="F:DNA binding"/>
    <property type="evidence" value="ECO:0007669"/>
    <property type="project" value="UniProtKB-KW"/>
</dbReference>
<evidence type="ECO:0000313" key="7">
    <source>
        <dbReference type="Proteomes" id="UP000031843"/>
    </source>
</evidence>
<protein>
    <submittedName>
        <fullName evidence="6">LysR family transcriptional regulator YnfL</fullName>
    </submittedName>
</protein>
<dbReference type="EMBL" id="CP010537">
    <property type="protein sequence ID" value="AJG24323.1"/>
    <property type="molecule type" value="Genomic_DNA"/>
</dbReference>
<evidence type="ECO:0000256" key="2">
    <source>
        <dbReference type="ARBA" id="ARBA00023015"/>
    </source>
</evidence>
<dbReference type="Pfam" id="PF03466">
    <property type="entry name" value="LysR_substrate"/>
    <property type="match status" value="1"/>
</dbReference>
<dbReference type="GO" id="GO:0003700">
    <property type="term" value="F:DNA-binding transcription factor activity"/>
    <property type="evidence" value="ECO:0007669"/>
    <property type="project" value="InterPro"/>
</dbReference>
<dbReference type="InterPro" id="IPR005119">
    <property type="entry name" value="LysR_subst-bd"/>
</dbReference>
<dbReference type="PRINTS" id="PR00039">
    <property type="entry name" value="HTHLYSR"/>
</dbReference>
<dbReference type="Gene3D" id="1.10.10.10">
    <property type="entry name" value="Winged helix-like DNA-binding domain superfamily/Winged helix DNA-binding domain"/>
    <property type="match status" value="1"/>
</dbReference>
<keyword evidence="2" id="KW-0805">Transcription regulation</keyword>
<dbReference type="RefSeq" id="WP_043356424.1">
    <property type="nucleotide sequence ID" value="NZ_CP010537.1"/>
</dbReference>
<gene>
    <name evidence="6" type="ORF">RR42_s2742</name>
</gene>
<evidence type="ECO:0000313" key="6">
    <source>
        <dbReference type="EMBL" id="AJG24323.1"/>
    </source>
</evidence>
<dbReference type="PROSITE" id="PS50931">
    <property type="entry name" value="HTH_LYSR"/>
    <property type="match status" value="1"/>
</dbReference>
<dbReference type="InterPro" id="IPR000847">
    <property type="entry name" value="LysR_HTH_N"/>
</dbReference>
<dbReference type="InterPro" id="IPR036388">
    <property type="entry name" value="WH-like_DNA-bd_sf"/>
</dbReference>
<keyword evidence="3" id="KW-0238">DNA-binding</keyword>